<feature type="binding site" evidence="6">
    <location>
        <position position="282"/>
    </location>
    <ligand>
        <name>a divalent metal cation</name>
        <dbReference type="ChEBI" id="CHEBI:60240"/>
        <label>2</label>
        <note>catalytic</note>
    </ligand>
</feature>
<dbReference type="Pfam" id="PF02810">
    <property type="entry name" value="SEC-C"/>
    <property type="match status" value="1"/>
</dbReference>
<reference evidence="10" key="1">
    <citation type="submission" date="2017-11" db="EMBL/GenBank/DDBJ databases">
        <authorList>
            <person name="Watanabe M."/>
            <person name="Kojima H."/>
        </authorList>
    </citation>
    <scope>NUCLEOTIDE SEQUENCE [LARGE SCALE GENOMIC DNA]</scope>
    <source>
        <strain evidence="10">Tokyo 01</strain>
    </source>
</reference>
<dbReference type="HAMAP" id="MF_01974">
    <property type="entry name" value="MetAP_1"/>
    <property type="match status" value="1"/>
</dbReference>
<evidence type="ECO:0000256" key="2">
    <source>
        <dbReference type="ARBA" id="ARBA00022438"/>
    </source>
</evidence>
<dbReference type="Pfam" id="PF00557">
    <property type="entry name" value="Peptidase_M24"/>
    <property type="match status" value="1"/>
</dbReference>
<sequence length="304" mass="33626">MMKNTGKKVKVGRNDPCPCGSGLKYKKCCLRKGKKKQTESVKELYLKRYRIRLKEEEDIAAIRKAGKLVVDTLDLVAEMIRPGLVTEEINTLVHEYTIKNGAKPAPLHYRGYPKSVCVSVNDVICHGIPGQDIILEDGDIVNVDVTSILDGYYADANRTFFVGTPDAEARKIVHVARESLKRGIEMIRPGNTLGDIGWAIQTYAEGEGCSVVREFVGHGVGFDFHEAPQVAHYGKRGEGVVLVPGMVFTVEPMINLGVKELRILSDDWTAVTRDGSLSAQFEQTFLVTEDGVESLTPYDLDEPL</sequence>
<dbReference type="AlphaFoldDB" id="A0A401G265"/>
<feature type="binding site" evidence="6">
    <location>
        <position position="218"/>
    </location>
    <ligand>
        <name>a divalent metal cation</name>
        <dbReference type="ChEBI" id="CHEBI:60240"/>
        <label>2</label>
        <note>catalytic</note>
    </ligand>
</feature>
<feature type="domain" description="Peptidase M24" evidence="8">
    <location>
        <begin position="61"/>
        <end position="289"/>
    </location>
</feature>
<keyword evidence="2 6" id="KW-0031">Aminopeptidase</keyword>
<dbReference type="PANTHER" id="PTHR43330:SF8">
    <property type="entry name" value="METHIONINE AMINOPEPTIDASE 1D, MITOCHONDRIAL"/>
    <property type="match status" value="1"/>
</dbReference>
<keyword evidence="5 6" id="KW-0378">Hydrolase</keyword>
<proteinExistence type="inferred from homology"/>
<keyword evidence="3 6" id="KW-0645">Protease</keyword>
<protein>
    <recommendedName>
        <fullName evidence="6 7">Methionine aminopeptidase</fullName>
        <shortName evidence="6">MAP</shortName>
        <shortName evidence="6">MetAP</shortName>
        <ecNumber evidence="6 7">3.4.11.18</ecNumber>
    </recommendedName>
    <alternativeName>
        <fullName evidence="6">Peptidase M</fullName>
    </alternativeName>
</protein>
<evidence type="ECO:0000256" key="5">
    <source>
        <dbReference type="ARBA" id="ARBA00022801"/>
    </source>
</evidence>
<feature type="binding site" evidence="6">
    <location>
        <position position="282"/>
    </location>
    <ligand>
        <name>a divalent metal cation</name>
        <dbReference type="ChEBI" id="CHEBI:60240"/>
        <label>1</label>
    </ligand>
</feature>
<dbReference type="NCBIfam" id="TIGR00500">
    <property type="entry name" value="met_pdase_I"/>
    <property type="match status" value="1"/>
</dbReference>
<comment type="subunit">
    <text evidence="6">Monomer.</text>
</comment>
<feature type="binding site" evidence="6">
    <location>
        <position position="155"/>
    </location>
    <ligand>
        <name>a divalent metal cation</name>
        <dbReference type="ChEBI" id="CHEBI:60240"/>
        <label>1</label>
    </ligand>
</feature>
<dbReference type="EC" id="3.4.11.18" evidence="6 7"/>
<comment type="similarity">
    <text evidence="6">Belongs to the peptidase M24A family. Methionine aminopeptidase type 1 subfamily.</text>
</comment>
<keyword evidence="4 6" id="KW-0479">Metal-binding</keyword>
<dbReference type="GO" id="GO:0006508">
    <property type="term" value="P:proteolysis"/>
    <property type="evidence" value="ECO:0007669"/>
    <property type="project" value="UniProtKB-KW"/>
</dbReference>
<dbReference type="GO" id="GO:0046872">
    <property type="term" value="F:metal ion binding"/>
    <property type="evidence" value="ECO:0007669"/>
    <property type="project" value="UniProtKB-UniRule"/>
</dbReference>
<feature type="binding site" evidence="6">
    <location>
        <position position="155"/>
    </location>
    <ligand>
        <name>a divalent metal cation</name>
        <dbReference type="ChEBI" id="CHEBI:60240"/>
        <label>2</label>
        <note>catalytic</note>
    </ligand>
</feature>
<dbReference type="Gene3D" id="3.10.450.50">
    <property type="match status" value="1"/>
</dbReference>
<dbReference type="PANTHER" id="PTHR43330">
    <property type="entry name" value="METHIONINE AMINOPEPTIDASE"/>
    <property type="match status" value="1"/>
</dbReference>
<organism evidence="9 10">
    <name type="scientific">Desulfonema ishimotonii</name>
    <dbReference type="NCBI Taxonomy" id="45657"/>
    <lineage>
        <taxon>Bacteria</taxon>
        <taxon>Pseudomonadati</taxon>
        <taxon>Thermodesulfobacteriota</taxon>
        <taxon>Desulfobacteria</taxon>
        <taxon>Desulfobacterales</taxon>
        <taxon>Desulfococcaceae</taxon>
        <taxon>Desulfonema</taxon>
    </lineage>
</organism>
<evidence type="ECO:0000313" key="9">
    <source>
        <dbReference type="EMBL" id="GBC63304.1"/>
    </source>
</evidence>
<feature type="binding site" evidence="6">
    <location>
        <position position="144"/>
    </location>
    <ligand>
        <name>a divalent metal cation</name>
        <dbReference type="ChEBI" id="CHEBI:60240"/>
        <label>1</label>
    </ligand>
</feature>
<dbReference type="EMBL" id="BEXT01000001">
    <property type="protein sequence ID" value="GBC63304.1"/>
    <property type="molecule type" value="Genomic_DNA"/>
</dbReference>
<accession>A0A401G265</accession>
<dbReference type="SUPFAM" id="SSF103642">
    <property type="entry name" value="Sec-C motif"/>
    <property type="match status" value="1"/>
</dbReference>
<evidence type="ECO:0000256" key="7">
    <source>
        <dbReference type="RuleBase" id="RU003653"/>
    </source>
</evidence>
<name>A0A401G265_9BACT</name>
<evidence type="ECO:0000259" key="8">
    <source>
        <dbReference type="Pfam" id="PF00557"/>
    </source>
</evidence>
<dbReference type="PRINTS" id="PR00599">
    <property type="entry name" value="MAPEPTIDASE"/>
</dbReference>
<evidence type="ECO:0000313" key="10">
    <source>
        <dbReference type="Proteomes" id="UP000288096"/>
    </source>
</evidence>
<comment type="catalytic activity">
    <reaction evidence="6 7">
        <text>Release of N-terminal amino acids, preferentially methionine, from peptides and arylamides.</text>
        <dbReference type="EC" id="3.4.11.18"/>
    </reaction>
</comment>
<feature type="binding site" evidence="6">
    <location>
        <position position="225"/>
    </location>
    <ligand>
        <name>substrate</name>
    </ligand>
</feature>
<feature type="binding site" evidence="6">
    <location>
        <position position="251"/>
    </location>
    <ligand>
        <name>a divalent metal cation</name>
        <dbReference type="ChEBI" id="CHEBI:60240"/>
        <label>2</label>
        <note>catalytic</note>
    </ligand>
</feature>
<dbReference type="GO" id="GO:0004239">
    <property type="term" value="F:initiator methionyl aminopeptidase activity"/>
    <property type="evidence" value="ECO:0007669"/>
    <property type="project" value="UniProtKB-UniRule"/>
</dbReference>
<comment type="cofactor">
    <cofactor evidence="6">
        <name>Co(2+)</name>
        <dbReference type="ChEBI" id="CHEBI:48828"/>
    </cofactor>
    <cofactor evidence="6">
        <name>Zn(2+)</name>
        <dbReference type="ChEBI" id="CHEBI:29105"/>
    </cofactor>
    <cofactor evidence="6">
        <name>Mn(2+)</name>
        <dbReference type="ChEBI" id="CHEBI:29035"/>
    </cofactor>
    <cofactor evidence="6">
        <name>Fe(2+)</name>
        <dbReference type="ChEBI" id="CHEBI:29033"/>
    </cofactor>
    <text evidence="6">Binds 2 divalent metal cations per subunit. Has a high-affinity and a low affinity metal-binding site. The true nature of the physiological cofactor is under debate. The enzyme is active with cobalt, zinc, manganese or divalent iron ions. Most likely, methionine aminopeptidases function as mononuclear Fe(2+)-metalloproteases under physiological conditions, and the catalytically relevant metal-binding site has been assigned to the histidine-containing high-affinity site.</text>
</comment>
<evidence type="ECO:0000256" key="6">
    <source>
        <dbReference type="HAMAP-Rule" id="MF_01974"/>
    </source>
</evidence>
<comment type="caution">
    <text evidence="9">The sequence shown here is derived from an EMBL/GenBank/DDBJ whole genome shotgun (WGS) entry which is preliminary data.</text>
</comment>
<dbReference type="SUPFAM" id="SSF55920">
    <property type="entry name" value="Creatinase/aminopeptidase"/>
    <property type="match status" value="1"/>
</dbReference>
<dbReference type="GO" id="GO:0070006">
    <property type="term" value="F:metalloaminopeptidase activity"/>
    <property type="evidence" value="ECO:0007669"/>
    <property type="project" value="UniProtKB-UniRule"/>
</dbReference>
<dbReference type="PROSITE" id="PS00680">
    <property type="entry name" value="MAP_1"/>
    <property type="match status" value="1"/>
</dbReference>
<evidence type="ECO:0000256" key="3">
    <source>
        <dbReference type="ARBA" id="ARBA00022670"/>
    </source>
</evidence>
<dbReference type="InterPro" id="IPR001714">
    <property type="entry name" value="Pept_M24_MAP"/>
</dbReference>
<dbReference type="Gene3D" id="3.90.230.10">
    <property type="entry name" value="Creatinase/methionine aminopeptidase superfamily"/>
    <property type="match status" value="1"/>
</dbReference>
<dbReference type="InterPro" id="IPR004027">
    <property type="entry name" value="SEC_C_motif"/>
</dbReference>
<dbReference type="InterPro" id="IPR000994">
    <property type="entry name" value="Pept_M24"/>
</dbReference>
<feature type="binding site" evidence="6">
    <location>
        <position position="126"/>
    </location>
    <ligand>
        <name>substrate</name>
    </ligand>
</feature>
<evidence type="ECO:0000256" key="1">
    <source>
        <dbReference type="ARBA" id="ARBA00002521"/>
    </source>
</evidence>
<dbReference type="CDD" id="cd01086">
    <property type="entry name" value="MetAP1"/>
    <property type="match status" value="1"/>
</dbReference>
<comment type="function">
    <text evidence="1 6">Removes the N-terminal methionine from nascent proteins. The N-terminal methionine is often cleaved when the second residue in the primary sequence is small and uncharged (Met-Ala-, Cys, Gly, Pro, Ser, Thr, or Val). Requires deformylation of the N(alpha)-formylated initiator methionine before it can be hydrolyzed.</text>
</comment>
<keyword evidence="10" id="KW-1185">Reference proteome</keyword>
<dbReference type="InterPro" id="IPR002467">
    <property type="entry name" value="Pept_M24A_MAP1"/>
</dbReference>
<dbReference type="Proteomes" id="UP000288096">
    <property type="component" value="Unassembled WGS sequence"/>
</dbReference>
<gene>
    <name evidence="6" type="primary">map</name>
    <name evidence="9" type="ORF">DENIS_4298</name>
</gene>
<evidence type="ECO:0000256" key="4">
    <source>
        <dbReference type="ARBA" id="ARBA00022723"/>
    </source>
</evidence>
<dbReference type="NCBIfam" id="NF008970">
    <property type="entry name" value="PRK12318.1"/>
    <property type="match status" value="1"/>
</dbReference>
<dbReference type="InterPro" id="IPR036005">
    <property type="entry name" value="Creatinase/aminopeptidase-like"/>
</dbReference>
<reference evidence="10" key="2">
    <citation type="submission" date="2019-01" db="EMBL/GenBank/DDBJ databases">
        <title>Genome sequence of Desulfonema ishimotonii strain Tokyo 01.</title>
        <authorList>
            <person name="Fukui M."/>
        </authorList>
    </citation>
    <scope>NUCLEOTIDE SEQUENCE [LARGE SCALE GENOMIC DNA]</scope>
    <source>
        <strain evidence="10">Tokyo 01</strain>
    </source>
</reference>